<dbReference type="PANTHER" id="PTHR10196:SF69">
    <property type="entry name" value="GLYCEROL KINASE"/>
    <property type="match status" value="1"/>
</dbReference>
<dbReference type="Pfam" id="PF02782">
    <property type="entry name" value="FGGY_C"/>
    <property type="match status" value="1"/>
</dbReference>
<feature type="domain" description="Carbohydrate kinase FGGY N-terminal" evidence="11">
    <location>
        <begin position="8"/>
        <end position="258"/>
    </location>
</feature>
<evidence type="ECO:0000259" key="11">
    <source>
        <dbReference type="Pfam" id="PF00370"/>
    </source>
</evidence>
<dbReference type="GO" id="GO:0004370">
    <property type="term" value="F:glycerol kinase activity"/>
    <property type="evidence" value="ECO:0007669"/>
    <property type="project" value="UniProtKB-EC"/>
</dbReference>
<keyword evidence="7" id="KW-0319">Glycerol metabolism</keyword>
<gene>
    <name evidence="13" type="ORF">GGR42_002696</name>
</gene>
<evidence type="ECO:0000256" key="10">
    <source>
        <dbReference type="RuleBase" id="RU003733"/>
    </source>
</evidence>
<dbReference type="InterPro" id="IPR000577">
    <property type="entry name" value="Carb_kinase_FGGY"/>
</dbReference>
<reference evidence="13 14" key="1">
    <citation type="submission" date="2020-03" db="EMBL/GenBank/DDBJ databases">
        <title>Genomic Encyclopedia of Type Strains, Phase IV (KMG-IV): sequencing the most valuable type-strain genomes for metagenomic binning, comparative biology and taxonomic classification.</title>
        <authorList>
            <person name="Goeker M."/>
        </authorList>
    </citation>
    <scope>NUCLEOTIDE SEQUENCE [LARGE SCALE GENOMIC DNA]</scope>
    <source>
        <strain evidence="13 14">DSM 29762</strain>
    </source>
</reference>
<evidence type="ECO:0000313" key="14">
    <source>
        <dbReference type="Proteomes" id="UP000590442"/>
    </source>
</evidence>
<dbReference type="EMBL" id="JAATJJ010000002">
    <property type="protein sequence ID" value="NJB72205.1"/>
    <property type="molecule type" value="Genomic_DNA"/>
</dbReference>
<dbReference type="SUPFAM" id="SSF53067">
    <property type="entry name" value="Actin-like ATPase domain"/>
    <property type="match status" value="2"/>
</dbReference>
<evidence type="ECO:0000256" key="7">
    <source>
        <dbReference type="ARBA" id="ARBA00022798"/>
    </source>
</evidence>
<dbReference type="PROSITE" id="PS00445">
    <property type="entry name" value="FGGY_KINASES_2"/>
    <property type="match status" value="1"/>
</dbReference>
<dbReference type="Gene3D" id="3.30.420.40">
    <property type="match status" value="2"/>
</dbReference>
<dbReference type="PIRSF" id="PIRSF000538">
    <property type="entry name" value="GlpK"/>
    <property type="match status" value="1"/>
</dbReference>
<evidence type="ECO:0000256" key="4">
    <source>
        <dbReference type="ARBA" id="ARBA00022679"/>
    </source>
</evidence>
<proteinExistence type="inferred from homology"/>
<keyword evidence="4 10" id="KW-0808">Transferase</keyword>
<sequence length="503" mass="55566">MTNMTTSYILAIDQGTSGTKAIIFDQEGKLVTKASVPLASYYPKPEFVEQDPEEIYQNVIDAVAHCLREFEQQYPGHKEKIVSCGISNQRETFVLWDEHGHPLCNAVVWQCKRSIAICNGLQEEGMEAEISTRTGLKIDPYFSGTKLIWLYKNNKTVKLAIDEGRCHFGTVDTWLLYKLTNGAMYATDMTNASRTLLFNISDLKWDTLILENFGLSKLKMPEIKCSSAQFGTTTLTNHFIEGIPITGLIGDSHGAAFGERCFSPGTAKATMGTGSSVLWNTGNNLVRSEKGMVTTICWSIEGRVDYALEGVIVSCGATIEWLKNQLELFENSAETGQMATSLTSNEGVYLIPAFSGLGAPHWQMDWKASIHGITFKTDKTHFVRAALESIAYQIKDVISVMETESNIILNELNVDGGISANSFLMHFLTDLLGTKVVNIGIADVSALGVAFIAGLGAGLWKDLDDLPKPMENLQVYKPSSKNDLVKKSYEGWLKIMNERKLTI</sequence>
<dbReference type="InterPro" id="IPR018484">
    <property type="entry name" value="FGGY_N"/>
</dbReference>
<accession>A0A846R2M8</accession>
<evidence type="ECO:0000256" key="3">
    <source>
        <dbReference type="ARBA" id="ARBA00012099"/>
    </source>
</evidence>
<evidence type="ECO:0000313" key="13">
    <source>
        <dbReference type="EMBL" id="NJB72205.1"/>
    </source>
</evidence>
<protein>
    <recommendedName>
        <fullName evidence="3">glycerol kinase</fullName>
        <ecNumber evidence="3">2.7.1.30</ecNumber>
    </recommendedName>
    <alternativeName>
        <fullName evidence="9">ATP:glycerol 3-phosphotransferase</fullName>
    </alternativeName>
</protein>
<dbReference type="InterPro" id="IPR043129">
    <property type="entry name" value="ATPase_NBD"/>
</dbReference>
<comment type="similarity">
    <text evidence="2 10">Belongs to the FGGY kinase family.</text>
</comment>
<dbReference type="CDD" id="cd07769">
    <property type="entry name" value="ASKHA_NBD_FGGY_GK"/>
    <property type="match status" value="1"/>
</dbReference>
<evidence type="ECO:0000256" key="5">
    <source>
        <dbReference type="ARBA" id="ARBA00022741"/>
    </source>
</evidence>
<dbReference type="EC" id="2.7.1.30" evidence="3"/>
<dbReference type="Pfam" id="PF00370">
    <property type="entry name" value="FGGY_N"/>
    <property type="match status" value="1"/>
</dbReference>
<keyword evidence="8" id="KW-0067">ATP-binding</keyword>
<keyword evidence="5" id="KW-0547">Nucleotide-binding</keyword>
<keyword evidence="6 10" id="KW-0418">Kinase</keyword>
<evidence type="ECO:0000256" key="8">
    <source>
        <dbReference type="ARBA" id="ARBA00022840"/>
    </source>
</evidence>
<dbReference type="NCBIfam" id="NF000756">
    <property type="entry name" value="PRK00047.1"/>
    <property type="match status" value="1"/>
</dbReference>
<dbReference type="AlphaFoldDB" id="A0A846R2M8"/>
<comment type="pathway">
    <text evidence="1">Polyol metabolism; glycerol degradation via glycerol kinase pathway; sn-glycerol 3-phosphate from glycerol: step 1/1.</text>
</comment>
<evidence type="ECO:0000256" key="1">
    <source>
        <dbReference type="ARBA" id="ARBA00005190"/>
    </source>
</evidence>
<dbReference type="PANTHER" id="PTHR10196">
    <property type="entry name" value="SUGAR KINASE"/>
    <property type="match status" value="1"/>
</dbReference>
<name>A0A846R2M8_9FLAO</name>
<dbReference type="InterPro" id="IPR018483">
    <property type="entry name" value="Carb_kinase_FGGY_CS"/>
</dbReference>
<dbReference type="GO" id="GO:0019563">
    <property type="term" value="P:glycerol catabolic process"/>
    <property type="evidence" value="ECO:0007669"/>
    <property type="project" value="TreeGrafter"/>
</dbReference>
<evidence type="ECO:0000256" key="9">
    <source>
        <dbReference type="ARBA" id="ARBA00043149"/>
    </source>
</evidence>
<evidence type="ECO:0000256" key="2">
    <source>
        <dbReference type="ARBA" id="ARBA00009156"/>
    </source>
</evidence>
<dbReference type="GO" id="GO:0005829">
    <property type="term" value="C:cytosol"/>
    <property type="evidence" value="ECO:0007669"/>
    <property type="project" value="TreeGrafter"/>
</dbReference>
<dbReference type="FunFam" id="3.30.420.40:FF:000086">
    <property type="entry name" value="Glycerol kinase"/>
    <property type="match status" value="1"/>
</dbReference>
<dbReference type="Proteomes" id="UP000590442">
    <property type="component" value="Unassembled WGS sequence"/>
</dbReference>
<dbReference type="GO" id="GO:0005524">
    <property type="term" value="F:ATP binding"/>
    <property type="evidence" value="ECO:0007669"/>
    <property type="project" value="UniProtKB-KW"/>
</dbReference>
<organism evidence="13 14">
    <name type="scientific">Saonia flava</name>
    <dbReference type="NCBI Taxonomy" id="523696"/>
    <lineage>
        <taxon>Bacteria</taxon>
        <taxon>Pseudomonadati</taxon>
        <taxon>Bacteroidota</taxon>
        <taxon>Flavobacteriia</taxon>
        <taxon>Flavobacteriales</taxon>
        <taxon>Flavobacteriaceae</taxon>
        <taxon>Saonia</taxon>
    </lineage>
</organism>
<dbReference type="InterPro" id="IPR018485">
    <property type="entry name" value="FGGY_C"/>
</dbReference>
<dbReference type="PROSITE" id="PS00933">
    <property type="entry name" value="FGGY_KINASES_1"/>
    <property type="match status" value="1"/>
</dbReference>
<keyword evidence="14" id="KW-1185">Reference proteome</keyword>
<comment type="caution">
    <text evidence="13">The sequence shown here is derived from an EMBL/GenBank/DDBJ whole genome shotgun (WGS) entry which is preliminary data.</text>
</comment>
<feature type="domain" description="Carbohydrate kinase FGGY C-terminal" evidence="12">
    <location>
        <begin position="268"/>
        <end position="455"/>
    </location>
</feature>
<evidence type="ECO:0000256" key="6">
    <source>
        <dbReference type="ARBA" id="ARBA00022777"/>
    </source>
</evidence>
<evidence type="ECO:0000259" key="12">
    <source>
        <dbReference type="Pfam" id="PF02782"/>
    </source>
</evidence>